<reference evidence="9" key="1">
    <citation type="submission" date="2019-05" db="EMBL/GenBank/DDBJ databases">
        <title>Annotation for the trematode Paragonimus heterotremus.</title>
        <authorList>
            <person name="Choi Y.-J."/>
        </authorList>
    </citation>
    <scope>NUCLEOTIDE SEQUENCE</scope>
    <source>
        <strain evidence="9">LC</strain>
    </source>
</reference>
<evidence type="ECO:0000256" key="6">
    <source>
        <dbReference type="SAM" id="MobiDB-lite"/>
    </source>
</evidence>
<keyword evidence="5 7" id="KW-0472">Membrane</keyword>
<feature type="region of interest" description="Disordered" evidence="6">
    <location>
        <begin position="215"/>
        <end position="235"/>
    </location>
</feature>
<dbReference type="PROSITE" id="PS51257">
    <property type="entry name" value="PROKAR_LIPOPROTEIN"/>
    <property type="match status" value="1"/>
</dbReference>
<keyword evidence="3 7" id="KW-0812">Transmembrane</keyword>
<dbReference type="AlphaFoldDB" id="A0A8J4SPI7"/>
<protein>
    <submittedName>
        <fullName evidence="9">Transmembrane protein 9</fullName>
    </submittedName>
</protein>
<evidence type="ECO:0000256" key="3">
    <source>
        <dbReference type="ARBA" id="ARBA00022692"/>
    </source>
</evidence>
<dbReference type="OrthoDB" id="10059035at2759"/>
<proteinExistence type="inferred from homology"/>
<feature type="region of interest" description="Disordered" evidence="6">
    <location>
        <begin position="162"/>
        <end position="190"/>
    </location>
</feature>
<dbReference type="Pfam" id="PF05434">
    <property type="entry name" value="Tmemb_9"/>
    <property type="match status" value="1"/>
</dbReference>
<feature type="compositionally biased region" description="Low complexity" evidence="6">
    <location>
        <begin position="175"/>
        <end position="184"/>
    </location>
</feature>
<dbReference type="PANTHER" id="PTHR13064:SF6">
    <property type="entry name" value="TRANSMEMBRANE PROTEIN 9"/>
    <property type="match status" value="1"/>
</dbReference>
<dbReference type="Proteomes" id="UP000748531">
    <property type="component" value="Unassembled WGS sequence"/>
</dbReference>
<evidence type="ECO:0000256" key="1">
    <source>
        <dbReference type="ARBA" id="ARBA00004370"/>
    </source>
</evidence>
<keyword evidence="8" id="KW-0732">Signal</keyword>
<evidence type="ECO:0000256" key="4">
    <source>
        <dbReference type="ARBA" id="ARBA00022989"/>
    </source>
</evidence>
<organism evidence="9 10">
    <name type="scientific">Paragonimus heterotremus</name>
    <dbReference type="NCBI Taxonomy" id="100268"/>
    <lineage>
        <taxon>Eukaryota</taxon>
        <taxon>Metazoa</taxon>
        <taxon>Spiralia</taxon>
        <taxon>Lophotrochozoa</taxon>
        <taxon>Platyhelminthes</taxon>
        <taxon>Trematoda</taxon>
        <taxon>Digenea</taxon>
        <taxon>Plagiorchiida</taxon>
        <taxon>Troglotremata</taxon>
        <taxon>Troglotrematidae</taxon>
        <taxon>Paragonimus</taxon>
    </lineage>
</organism>
<dbReference type="InterPro" id="IPR008853">
    <property type="entry name" value="TMEM9/TMEM9B"/>
</dbReference>
<name>A0A8J4SPI7_9TREM</name>
<comment type="subcellular location">
    <subcellularLocation>
        <location evidence="1">Membrane</location>
    </subcellularLocation>
</comment>
<keyword evidence="4 7" id="KW-1133">Transmembrane helix</keyword>
<evidence type="ECO:0000313" key="9">
    <source>
        <dbReference type="EMBL" id="KAF5401190.1"/>
    </source>
</evidence>
<evidence type="ECO:0000313" key="10">
    <source>
        <dbReference type="Proteomes" id="UP000748531"/>
    </source>
</evidence>
<sequence length="274" mass="30112">MKCLFVSILFFLSLTSCLAAYEDARCKCVCVDRLGAYNGTRPTGKVYVKAIAADQCTCKFMLDQEAALCPYCDCKYQVRNTTTIKVIVCLILVIISALTLYMIFLLLLEPLLSARRAGRKLGSSSGSTAVSDTHAIAGSVDSVSDQGAERKRWSFEFHGPKTSWGKPSVNESPGATTATASTTAKGTNMGVSWNRSRLSTEQLIDVKRDDLTNLDRPRQRLRRPRVLPDSGSTGVVTTAGVSTMVRSVRDQQQRWKGNVEAQRARVFSEHTLLN</sequence>
<comment type="similarity">
    <text evidence="2">Belongs to the TMEM9 family.</text>
</comment>
<feature type="transmembrane region" description="Helical" evidence="7">
    <location>
        <begin position="84"/>
        <end position="108"/>
    </location>
</feature>
<evidence type="ECO:0000256" key="5">
    <source>
        <dbReference type="ARBA" id="ARBA00023136"/>
    </source>
</evidence>
<accession>A0A8J4SPI7</accession>
<feature type="chain" id="PRO_5035171333" evidence="8">
    <location>
        <begin position="20"/>
        <end position="274"/>
    </location>
</feature>
<dbReference type="PANTHER" id="PTHR13064">
    <property type="entry name" value="TRANSMEMBRANE PROTEIN 9 FAMILY MEMBER"/>
    <property type="match status" value="1"/>
</dbReference>
<dbReference type="EMBL" id="LUCH01002642">
    <property type="protein sequence ID" value="KAF5401190.1"/>
    <property type="molecule type" value="Genomic_DNA"/>
</dbReference>
<keyword evidence="10" id="KW-1185">Reference proteome</keyword>
<dbReference type="GO" id="GO:0005765">
    <property type="term" value="C:lysosomal membrane"/>
    <property type="evidence" value="ECO:0007669"/>
    <property type="project" value="InterPro"/>
</dbReference>
<evidence type="ECO:0000256" key="2">
    <source>
        <dbReference type="ARBA" id="ARBA00007264"/>
    </source>
</evidence>
<evidence type="ECO:0000256" key="7">
    <source>
        <dbReference type="SAM" id="Phobius"/>
    </source>
</evidence>
<evidence type="ECO:0000256" key="8">
    <source>
        <dbReference type="SAM" id="SignalP"/>
    </source>
</evidence>
<feature type="signal peptide" evidence="8">
    <location>
        <begin position="1"/>
        <end position="19"/>
    </location>
</feature>
<comment type="caution">
    <text evidence="9">The sequence shown here is derived from an EMBL/GenBank/DDBJ whole genome shotgun (WGS) entry which is preliminary data.</text>
</comment>
<gene>
    <name evidence="9" type="ORF">PHET_05314</name>
</gene>